<dbReference type="GO" id="GO:0003887">
    <property type="term" value="F:DNA-directed DNA polymerase activity"/>
    <property type="evidence" value="ECO:0007669"/>
    <property type="project" value="InterPro"/>
</dbReference>
<dbReference type="Gene3D" id="1.10.150.20">
    <property type="entry name" value="5' to 3' exonuclease, C-terminal subdomain"/>
    <property type="match status" value="1"/>
</dbReference>
<dbReference type="InterPro" id="IPR036397">
    <property type="entry name" value="RNaseH_sf"/>
</dbReference>
<dbReference type="Pfam" id="PF01612">
    <property type="entry name" value="DNA_pol_A_exo1"/>
    <property type="match status" value="1"/>
</dbReference>
<dbReference type="InterPro" id="IPR043502">
    <property type="entry name" value="DNA/RNA_pol_sf"/>
</dbReference>
<dbReference type="InterPro" id="IPR012337">
    <property type="entry name" value="RNaseH-like_sf"/>
</dbReference>
<name>A0A218MLU6_9VIRU</name>
<dbReference type="GO" id="GO:0003677">
    <property type="term" value="F:DNA binding"/>
    <property type="evidence" value="ECO:0007669"/>
    <property type="project" value="InterPro"/>
</dbReference>
<dbReference type="SUPFAM" id="SSF56672">
    <property type="entry name" value="DNA/RNA polymerases"/>
    <property type="match status" value="1"/>
</dbReference>
<proteinExistence type="predicted"/>
<dbReference type="SMART" id="SM00482">
    <property type="entry name" value="POLAc"/>
    <property type="match status" value="1"/>
</dbReference>
<dbReference type="InterPro" id="IPR001098">
    <property type="entry name" value="DNA-dir_DNA_pol_A_palm_dom"/>
</dbReference>
<dbReference type="PRINTS" id="PR00868">
    <property type="entry name" value="DNAPOLI"/>
</dbReference>
<dbReference type="Gene3D" id="3.30.70.370">
    <property type="match status" value="1"/>
</dbReference>
<dbReference type="Pfam" id="PF00476">
    <property type="entry name" value="DNA_pol_A"/>
    <property type="match status" value="1"/>
</dbReference>
<keyword evidence="1" id="KW-0235">DNA replication</keyword>
<evidence type="ECO:0000256" key="1">
    <source>
        <dbReference type="ARBA" id="ARBA00022705"/>
    </source>
</evidence>
<dbReference type="SUPFAM" id="SSF53098">
    <property type="entry name" value="Ribonuclease H-like"/>
    <property type="match status" value="1"/>
</dbReference>
<dbReference type="Gene3D" id="6.20.20.10">
    <property type="match status" value="1"/>
</dbReference>
<reference evidence="3" key="1">
    <citation type="submission" date="2016-10" db="EMBL/GenBank/DDBJ databases">
        <authorList>
            <person name="Varghese N."/>
        </authorList>
    </citation>
    <scope>NUCLEOTIDE SEQUENCE</scope>
</reference>
<dbReference type="PANTHER" id="PTHR10133:SF27">
    <property type="entry name" value="DNA POLYMERASE NU"/>
    <property type="match status" value="1"/>
</dbReference>
<evidence type="ECO:0000259" key="2">
    <source>
        <dbReference type="SMART" id="SM00482"/>
    </source>
</evidence>
<dbReference type="PANTHER" id="PTHR10133">
    <property type="entry name" value="DNA POLYMERASE I"/>
    <property type="match status" value="1"/>
</dbReference>
<dbReference type="InterPro" id="IPR002298">
    <property type="entry name" value="DNA_polymerase_A"/>
</dbReference>
<sequence length="682" mass="78421">MITTVDVETSWQKNENGGYDPSPFHPDNILVSVGLNSKYGDEYYFTAHSEKVSRGGKARIQEVLDETTLLIGHNIKFDLMWLLESGFKYTGRVYDTMLGEYILNRGVRKSLTLEMCCRRRKIGSKDSSIKEYMDRGISFENIPADVVEEYGKIDVQITRNLFDSQMADLRLPKNKGLLMTVKMMNEFLVVLSEMERNGININLEDLTNVEKEFRAEFAYLKQKIDKIVYKQMGDTKINLSSPEQLSWLIYSMKPKDKKQWAKIFNVGIDKNTGKNKRRPNYSRQQFRNLVSDNTEVIHRTVAEQCVHCKGKGVIKRIKKDGSPFKNYTKCPECDGEGYIYTPMAKIAGFRQRPRSVYDIAESGFRTDKITLNKIAAEAEGEFKEFIDAVVRHNAVDTYLNTFVEGLKSFTNEKGFLHPKFMQAVTATGRLSSRDPNFQNQPRGKTFPIRKVVTSRFDKGSILEIDFAQLEFRTAVYLAQDKQGMEDIKNKIDVHQYTADIIGVSRQDAKAHTFKPLYGGVTGTEDEKRYYTKFLEKYKDIKTWHDKLQTEAIRFKQIKLPTGREYAFPYAERTPWGGSTYGTQIKNYPVQGFATADIVPLACINIYKLMQEQKVKSLLVNTVHDSIVADVYPGEEDVMSKIFNQGTADVIPALKQYYNIDFNVPLDTELKIGYDWLNMKEVQ</sequence>
<reference evidence="3" key="2">
    <citation type="journal article" date="2017" name="Nat. Commun.">
        <title>Single-virus genomics reveals hidden cosmopolitan and abundant viruses.</title>
        <authorList>
            <person name="Martinez-Hernandez F."/>
            <person name="Fornas O."/>
            <person name="Lluesma Gomez M."/>
            <person name="Bolduc B."/>
            <person name="de la Cruz Pena M.J."/>
            <person name="Martinez J.M."/>
            <person name="Anton J."/>
            <person name="Gasol J.M."/>
            <person name="Rosselli R."/>
            <person name="Rodriguez-Valera F."/>
            <person name="Sullivan M.B."/>
            <person name="Acinas S.G."/>
            <person name="Martinez-Garcia M."/>
        </authorList>
    </citation>
    <scope>NUCLEOTIDE SEQUENCE</scope>
</reference>
<dbReference type="GO" id="GO:0008408">
    <property type="term" value="F:3'-5' exonuclease activity"/>
    <property type="evidence" value="ECO:0007669"/>
    <property type="project" value="InterPro"/>
</dbReference>
<dbReference type="GO" id="GO:0006261">
    <property type="term" value="P:DNA-templated DNA replication"/>
    <property type="evidence" value="ECO:0007669"/>
    <property type="project" value="InterPro"/>
</dbReference>
<dbReference type="Gene3D" id="1.20.1060.10">
    <property type="entry name" value="Taq DNA Polymerase, Chain T, domain 4"/>
    <property type="match status" value="1"/>
</dbReference>
<dbReference type="Gene3D" id="3.30.420.10">
    <property type="entry name" value="Ribonuclease H-like superfamily/Ribonuclease H"/>
    <property type="match status" value="1"/>
</dbReference>
<feature type="domain" description="DNA-directed DNA polymerase family A palm" evidence="2">
    <location>
        <begin position="445"/>
        <end position="634"/>
    </location>
</feature>
<dbReference type="EMBL" id="KY052823">
    <property type="protein sequence ID" value="ASF00239.1"/>
    <property type="molecule type" value="Genomic_DNA"/>
</dbReference>
<organism evidence="3">
    <name type="scientific">uncultured virus</name>
    <dbReference type="NCBI Taxonomy" id="340016"/>
    <lineage>
        <taxon>Viruses</taxon>
        <taxon>environmental samples</taxon>
    </lineage>
</organism>
<dbReference type="GO" id="GO:0006302">
    <property type="term" value="P:double-strand break repair"/>
    <property type="evidence" value="ECO:0007669"/>
    <property type="project" value="TreeGrafter"/>
</dbReference>
<accession>A0A218MLU6</accession>
<protein>
    <submittedName>
        <fullName evidence="3">Putative DNA polymerase I</fullName>
    </submittedName>
</protein>
<evidence type="ECO:0000313" key="3">
    <source>
        <dbReference type="EMBL" id="ASF00239.1"/>
    </source>
</evidence>
<dbReference type="InterPro" id="IPR002562">
    <property type="entry name" value="3'-5'_exonuclease_dom"/>
</dbReference>